<name>A0A6C0CT02_9ZZZZ</name>
<organism evidence="2">
    <name type="scientific">viral metagenome</name>
    <dbReference type="NCBI Taxonomy" id="1070528"/>
    <lineage>
        <taxon>unclassified sequences</taxon>
        <taxon>metagenomes</taxon>
        <taxon>organismal metagenomes</taxon>
    </lineage>
</organism>
<evidence type="ECO:0000313" key="2">
    <source>
        <dbReference type="EMBL" id="QHT06834.1"/>
    </source>
</evidence>
<dbReference type="EMBL" id="MN739476">
    <property type="protein sequence ID" value="QHT06834.1"/>
    <property type="molecule type" value="Genomic_DNA"/>
</dbReference>
<dbReference type="AlphaFoldDB" id="A0A6C0CT02"/>
<feature type="region of interest" description="Disordered" evidence="1">
    <location>
        <begin position="41"/>
        <end position="61"/>
    </location>
</feature>
<evidence type="ECO:0000256" key="1">
    <source>
        <dbReference type="SAM" id="MobiDB-lite"/>
    </source>
</evidence>
<reference evidence="2" key="1">
    <citation type="journal article" date="2020" name="Nature">
        <title>Giant virus diversity and host interactions through global metagenomics.</title>
        <authorList>
            <person name="Schulz F."/>
            <person name="Roux S."/>
            <person name="Paez-Espino D."/>
            <person name="Jungbluth S."/>
            <person name="Walsh D.A."/>
            <person name="Denef V.J."/>
            <person name="McMahon K.D."/>
            <person name="Konstantinidis K.T."/>
            <person name="Eloe-Fadrosh E.A."/>
            <person name="Kyrpides N.C."/>
            <person name="Woyke T."/>
        </authorList>
    </citation>
    <scope>NUCLEOTIDE SEQUENCE</scope>
    <source>
        <strain evidence="2">GVMAG-M-3300021473-15</strain>
    </source>
</reference>
<proteinExistence type="predicted"/>
<sequence>MSQYSYGFSFGTQPGLGDIDAILADTIADTDSGSNETPVFAPPPLLSRHQMSPRHQTSGHRYKKEEFVDNLDEISKFIDNKNINPGDFEVCPQDIRELNEIIREIIQLKCQHKKFEEDKEKILMCRNKGRGGYDVLSEDEIMKKQNVVVQKLTNVAERYVDKIIEILEHIAKAYKNRVCRVLLKLQRLNCKNLPSVHEVFSSVSYFDDLIKNINISKNSQEDTLTETVSLFNGACCESRTDQDVMCPKEECSKINATVINNVINKNINLHDLLDSELSCEEVHIKKLANEVNYFSMKYTDAVQKFGSSLKNLTENDLNNILQLHKIDGCPKTVSEAKGSLNDQNRAMYMQYGKLTSKTNISVNERNDFIRCRNDKLLLVEMKKIESAESKESIKKITKEENDCIETFEFDSKLNCQTTKNSVFLNIMNFLERKTRDPQKIDNFVRNKLGYYFLCYFYNKEKKLLKSLQLFSCLIRFRKYFYSIKILEAFRHYLDCPVETKIAKKKGLMAKITEEESPTKPKSSEVEEETIKKQIIRDIVGVNICCDEYFAKSHATMAEENSGLFGFGWGGF</sequence>
<accession>A0A6C0CT02</accession>
<protein>
    <submittedName>
        <fullName evidence="2">Uncharacterized protein</fullName>
    </submittedName>
</protein>